<dbReference type="EMBL" id="CCKJ01000048">
    <property type="protein sequence ID" value="CDT88825.1"/>
    <property type="molecule type" value="Genomic_DNA"/>
</dbReference>
<proteinExistence type="predicted"/>
<name>A0A0T7DW26_9VIBR</name>
<organism evidence="1 2">
    <name type="scientific">Vibrio coralliirubri</name>
    <dbReference type="NCBI Taxonomy" id="1516159"/>
    <lineage>
        <taxon>Bacteria</taxon>
        <taxon>Pseudomonadati</taxon>
        <taxon>Pseudomonadota</taxon>
        <taxon>Gammaproteobacteria</taxon>
        <taxon>Vibrionales</taxon>
        <taxon>Vibrionaceae</taxon>
        <taxon>Vibrio</taxon>
    </lineage>
</organism>
<keyword evidence="2" id="KW-1185">Reference proteome</keyword>
<comment type="caution">
    <text evidence="1">The sequence shown here is derived from an EMBL/GenBank/DDBJ whole genome shotgun (WGS) entry which is preliminary data.</text>
</comment>
<reference evidence="1 2" key="1">
    <citation type="submission" date="2014-06" db="EMBL/GenBank/DDBJ databases">
        <authorList>
            <person name="Le Roux F."/>
        </authorList>
    </citation>
    <scope>NUCLEOTIDE SEQUENCE [LARGE SCALE GENOMIC DNA]</scope>
    <source>
        <strain evidence="1 2">J2-31</strain>
    </source>
</reference>
<dbReference type="AntiFam" id="ANF00010">
    <property type="entry name" value="tRNA translation"/>
</dbReference>
<evidence type="ECO:0000313" key="2">
    <source>
        <dbReference type="Proteomes" id="UP000041625"/>
    </source>
</evidence>
<dbReference type="Proteomes" id="UP000041625">
    <property type="component" value="Unassembled WGS sequence"/>
</dbReference>
<gene>
    <name evidence="1" type="ORF">VCR31J2_1410084</name>
</gene>
<sequence>MRVRVPLSAPCLQTCKTSCWAYNARKSDAGWSSLVARRAHNPKVVGSNPAPATNFNAII</sequence>
<accession>A0A0T7D4M8</accession>
<protein>
    <submittedName>
        <fullName evidence="1">Uncharacterized protein</fullName>
    </submittedName>
</protein>
<dbReference type="AlphaFoldDB" id="A0A0T7DW26"/>
<evidence type="ECO:0000313" key="1">
    <source>
        <dbReference type="EMBL" id="CDT88825.1"/>
    </source>
</evidence>
<accession>A0A0T7DW26</accession>